<reference evidence="3 4" key="1">
    <citation type="submission" date="2013-02" db="EMBL/GenBank/DDBJ databases">
        <title>A novel strain isolated from Lonar lake, Maharashtra, India.</title>
        <authorList>
            <person name="Singh A."/>
        </authorList>
    </citation>
    <scope>NUCLEOTIDE SEQUENCE [LARGE SCALE GENOMIC DNA]</scope>
    <source>
        <strain evidence="3 4">AK24</strain>
    </source>
</reference>
<dbReference type="RefSeq" id="WP_010853456.1">
    <property type="nucleotide sequence ID" value="NZ_AQHR01000041.1"/>
</dbReference>
<dbReference type="AlphaFoldDB" id="R7ZVG8"/>
<dbReference type="SMART" id="SM00554">
    <property type="entry name" value="FAS1"/>
    <property type="match status" value="1"/>
</dbReference>
<feature type="domain" description="FAS1" evidence="2">
    <location>
        <begin position="32"/>
        <end position="166"/>
    </location>
</feature>
<gene>
    <name evidence="3" type="ORF">ADIS_1312</name>
</gene>
<dbReference type="PROSITE" id="PS51257">
    <property type="entry name" value="PROKAR_LIPOPROTEIN"/>
    <property type="match status" value="1"/>
</dbReference>
<dbReference type="InterPro" id="IPR005297">
    <property type="entry name" value="Lipoprotein_repeat"/>
</dbReference>
<dbReference type="Gene3D" id="2.30.180.10">
    <property type="entry name" value="FAS1 domain"/>
    <property type="match status" value="1"/>
</dbReference>
<dbReference type="PANTHER" id="PTHR39335:SF1">
    <property type="entry name" value="BLL4220 PROTEIN"/>
    <property type="match status" value="1"/>
</dbReference>
<feature type="chain" id="PRO_5004461956" evidence="1">
    <location>
        <begin position="22"/>
        <end position="422"/>
    </location>
</feature>
<keyword evidence="4" id="KW-1185">Reference proteome</keyword>
<protein>
    <submittedName>
        <fullName evidence="3">Fasciclin domain protein</fullName>
    </submittedName>
</protein>
<dbReference type="FunFam" id="2.30.180.10:FF:000032">
    <property type="entry name" value="Fasciclin domain-containing protein, putative"/>
    <property type="match status" value="1"/>
</dbReference>
<sequence length="422" mass="44720">MKLLKILSLFMVFGLVLSCNDEDPLPEEPEGPPSIVQLASDTPDLSLLVQAVTRAGLVESLSGAGPFTVLAPTNQAFQALLDSEPSWNSIADIDVAVLEAVLLYHVFSGATASNSLTANQQLTSMNGEAVTVTQVGSTVTFNGVANVAAADIEASNGIVHVIDAVILPPSLIEAITKTLRMVDSAEYGMVFTDGNGMTLYYFARDVKGNNNCTGGCANNWPKFHATSINITGNGFDPELVGEIDVNGEMQSTYNGWPLYTFVNDETAGDFNGEGAGGGNWYVAKPDYDVMLANDQLVGNNGESYVVNAEGVISVGTGNTMYFTDFNGRTLYRFVNDVANQSNFGGNPANWPLFTNEVTVVPSLLDAADFGVMGTGQVTYRANPLYYFGQDAARGETRGVSVPSPGIWPIVNRNTPALVASGD</sequence>
<evidence type="ECO:0000313" key="4">
    <source>
        <dbReference type="Proteomes" id="UP000013909"/>
    </source>
</evidence>
<evidence type="ECO:0000256" key="1">
    <source>
        <dbReference type="SAM" id="SignalP"/>
    </source>
</evidence>
<dbReference type="GO" id="GO:0043448">
    <property type="term" value="P:alkane catabolic process"/>
    <property type="evidence" value="ECO:0007669"/>
    <property type="project" value="TreeGrafter"/>
</dbReference>
<dbReference type="SUPFAM" id="SSF82153">
    <property type="entry name" value="FAS1 domain"/>
    <property type="match status" value="1"/>
</dbReference>
<feature type="signal peptide" evidence="1">
    <location>
        <begin position="1"/>
        <end position="21"/>
    </location>
</feature>
<organism evidence="3 4">
    <name type="scientific">Lunatimonas lonarensis</name>
    <dbReference type="NCBI Taxonomy" id="1232681"/>
    <lineage>
        <taxon>Bacteria</taxon>
        <taxon>Pseudomonadati</taxon>
        <taxon>Bacteroidota</taxon>
        <taxon>Cytophagia</taxon>
        <taxon>Cytophagales</taxon>
        <taxon>Cyclobacteriaceae</taxon>
    </lineage>
</organism>
<dbReference type="EMBL" id="AQHR01000041">
    <property type="protein sequence ID" value="EON78115.1"/>
    <property type="molecule type" value="Genomic_DNA"/>
</dbReference>
<dbReference type="InterPro" id="IPR000782">
    <property type="entry name" value="FAS1_domain"/>
</dbReference>
<dbReference type="PANTHER" id="PTHR39335">
    <property type="entry name" value="BLL4220 PROTEIN"/>
    <property type="match status" value="1"/>
</dbReference>
<evidence type="ECO:0000259" key="2">
    <source>
        <dbReference type="PROSITE" id="PS50213"/>
    </source>
</evidence>
<dbReference type="PROSITE" id="PS50213">
    <property type="entry name" value="FAS1"/>
    <property type="match status" value="1"/>
</dbReference>
<evidence type="ECO:0000313" key="3">
    <source>
        <dbReference type="EMBL" id="EON78115.1"/>
    </source>
</evidence>
<dbReference type="STRING" id="1232681.ADIS_1312"/>
<dbReference type="PATRIC" id="fig|1288963.3.peg.1308"/>
<dbReference type="Pfam" id="PF03640">
    <property type="entry name" value="Lipoprotein_15"/>
    <property type="match status" value="2"/>
</dbReference>
<dbReference type="Pfam" id="PF02469">
    <property type="entry name" value="Fasciclin"/>
    <property type="match status" value="1"/>
</dbReference>
<dbReference type="InterPro" id="IPR036378">
    <property type="entry name" value="FAS1_dom_sf"/>
</dbReference>
<keyword evidence="1" id="KW-0732">Signal</keyword>
<dbReference type="Proteomes" id="UP000013909">
    <property type="component" value="Unassembled WGS sequence"/>
</dbReference>
<comment type="caution">
    <text evidence="3">The sequence shown here is derived from an EMBL/GenBank/DDBJ whole genome shotgun (WGS) entry which is preliminary data.</text>
</comment>
<proteinExistence type="predicted"/>
<dbReference type="OrthoDB" id="1119934at2"/>
<accession>R7ZVG8</accession>
<name>R7ZVG8_9BACT</name>